<name>A0A1H0I1A0_9ACTN</name>
<dbReference type="Proteomes" id="UP000198741">
    <property type="component" value="Chromosome I"/>
</dbReference>
<dbReference type="RefSeq" id="WP_090474221.1">
    <property type="nucleotide sequence ID" value="NZ_LT629710.1"/>
</dbReference>
<evidence type="ECO:0000313" key="2">
    <source>
        <dbReference type="Proteomes" id="UP000198741"/>
    </source>
</evidence>
<gene>
    <name evidence="1" type="ORF">SAMN04515671_0296</name>
</gene>
<dbReference type="AlphaFoldDB" id="A0A1H0I1A0"/>
<keyword evidence="2" id="KW-1185">Reference proteome</keyword>
<dbReference type="InterPro" id="IPR032359">
    <property type="entry name" value="KwaB-like"/>
</dbReference>
<dbReference type="EMBL" id="LT629710">
    <property type="protein sequence ID" value="SDO24861.1"/>
    <property type="molecule type" value="Genomic_DNA"/>
</dbReference>
<evidence type="ECO:0008006" key="3">
    <source>
        <dbReference type="Google" id="ProtNLM"/>
    </source>
</evidence>
<protein>
    <recommendedName>
        <fullName evidence="3">DUF4868 domain-containing protein</fullName>
    </recommendedName>
</protein>
<sequence>MTTATPAPAQPTEADLRGRVAALADPDALTVTLLLINGHRTDSPTVYDVPISTDLADALLNQVAETASAAADAELRPMQPGHTPAAHEWVHGTVDDGPLVDVEPMVLAATHLQYDRSTDFGRRSLLALRVRRRDGQDLGRLYQGFSPEKALAQHTKIMAVWTGERFASLDAQPLVIDRSLRLFVFGGETSTVVLMKSNSAYESLFGALPDLRARAASTYAATLGRLDIVGAEALQAACESDINMMRKLLSIQHKMDQPGYPEALDMPSVLSFLERNEHIDVPIDRSGNAPALVFSPQPQHRWALLKLLDDDFLRSDLTNINYEANSKIEVVRNRGDLS</sequence>
<dbReference type="OrthoDB" id="5141768at2"/>
<proteinExistence type="predicted"/>
<reference evidence="1 2" key="1">
    <citation type="submission" date="2016-10" db="EMBL/GenBank/DDBJ databases">
        <authorList>
            <person name="de Groot N.N."/>
        </authorList>
    </citation>
    <scope>NUCLEOTIDE SEQUENCE [LARGE SCALE GENOMIC DNA]</scope>
    <source>
        <strain evidence="2">P4-7,KCTC 19426,CECT 7604</strain>
    </source>
</reference>
<organism evidence="1 2">
    <name type="scientific">Nakamurella panacisegetis</name>
    <dbReference type="NCBI Taxonomy" id="1090615"/>
    <lineage>
        <taxon>Bacteria</taxon>
        <taxon>Bacillati</taxon>
        <taxon>Actinomycetota</taxon>
        <taxon>Actinomycetes</taxon>
        <taxon>Nakamurellales</taxon>
        <taxon>Nakamurellaceae</taxon>
        <taxon>Nakamurella</taxon>
    </lineage>
</organism>
<evidence type="ECO:0000313" key="1">
    <source>
        <dbReference type="EMBL" id="SDO24861.1"/>
    </source>
</evidence>
<accession>A0A1H0I1A0</accession>
<dbReference type="Pfam" id="PF16162">
    <property type="entry name" value="KwaB"/>
    <property type="match status" value="1"/>
</dbReference>